<dbReference type="EMBL" id="VYKI01000007">
    <property type="protein sequence ID" value="KAA9000198.1"/>
    <property type="molecule type" value="Genomic_DNA"/>
</dbReference>
<organism evidence="1 2">
    <name type="scientific">Stenotrophomonas cyclobalanopsidis</name>
    <dbReference type="NCBI Taxonomy" id="2771362"/>
    <lineage>
        <taxon>Bacteria</taxon>
        <taxon>Pseudomonadati</taxon>
        <taxon>Pseudomonadota</taxon>
        <taxon>Gammaproteobacteria</taxon>
        <taxon>Lysobacterales</taxon>
        <taxon>Lysobacteraceae</taxon>
        <taxon>Stenotrophomonas</taxon>
    </lineage>
</organism>
<sequence length="62" mass="6887">MPGDSRVDRHALYGLQHQPDPAHQFRLLASGIAQGPDNAHLARHSGLYAVTDIFRMARELLP</sequence>
<protein>
    <submittedName>
        <fullName evidence="1">Uncharacterized protein</fullName>
    </submittedName>
</protein>
<dbReference type="RefSeq" id="WP_150454203.1">
    <property type="nucleotide sequence ID" value="NZ_VYKI01000007.1"/>
</dbReference>
<dbReference type="Proteomes" id="UP000326367">
    <property type="component" value="Unassembled WGS sequence"/>
</dbReference>
<keyword evidence="2" id="KW-1185">Reference proteome</keyword>
<gene>
    <name evidence="1" type="ORF">FJU31_07565</name>
</gene>
<proteinExistence type="predicted"/>
<accession>A0ABQ6T1W2</accession>
<comment type="caution">
    <text evidence="1">The sequence shown here is derived from an EMBL/GenBank/DDBJ whole genome shotgun (WGS) entry which is preliminary data.</text>
</comment>
<evidence type="ECO:0000313" key="1">
    <source>
        <dbReference type="EMBL" id="KAA9000198.1"/>
    </source>
</evidence>
<evidence type="ECO:0000313" key="2">
    <source>
        <dbReference type="Proteomes" id="UP000326367"/>
    </source>
</evidence>
<name>A0ABQ6T1W2_9GAMM</name>
<reference evidence="1 2" key="1">
    <citation type="journal article" date="2020" name="Antonie Van Leeuwenhoek">
        <title>Stenotrophomonas cyclobalanopsidis sp. nov., isolated from the leaf spot disease of Cyclobalanopsis patelliformis.</title>
        <authorList>
            <person name="Bian D.R."/>
            <person name="Xue H."/>
            <person name="Piao C.G."/>
            <person name="Li Y."/>
        </authorList>
    </citation>
    <scope>NUCLEOTIDE SEQUENCE [LARGE SCALE GENOMIC DNA]</scope>
    <source>
        <strain evidence="1 2">TPQG1-4</strain>
    </source>
</reference>